<accession>A0A9Q1LQS0</accession>
<evidence type="ECO:0000313" key="2">
    <source>
        <dbReference type="Proteomes" id="UP001152561"/>
    </source>
</evidence>
<sequence length="145" mass="14198">MNINCNRLNIGPDCIQIDKADQIASPLRTIGTSNIEIADEVSSAIGPCEVPGDKLAGAGVVGSIPGDFDGVAELDEMFGDADGVITLAGTSAAVGEDAGIATGGEVVTDGAGADPLVDGLSSGEMAVTGEFAVGDCIGDGEVTGE</sequence>
<proteinExistence type="predicted"/>
<evidence type="ECO:0000313" key="1">
    <source>
        <dbReference type="EMBL" id="KAJ8542830.1"/>
    </source>
</evidence>
<comment type="caution">
    <text evidence="1">The sequence shown here is derived from an EMBL/GenBank/DDBJ whole genome shotgun (WGS) entry which is preliminary data.</text>
</comment>
<gene>
    <name evidence="1" type="ORF">K7X08_005353</name>
</gene>
<dbReference type="Proteomes" id="UP001152561">
    <property type="component" value="Unassembled WGS sequence"/>
</dbReference>
<dbReference type="AlphaFoldDB" id="A0A9Q1LQS0"/>
<organism evidence="1 2">
    <name type="scientific">Anisodus acutangulus</name>
    <dbReference type="NCBI Taxonomy" id="402998"/>
    <lineage>
        <taxon>Eukaryota</taxon>
        <taxon>Viridiplantae</taxon>
        <taxon>Streptophyta</taxon>
        <taxon>Embryophyta</taxon>
        <taxon>Tracheophyta</taxon>
        <taxon>Spermatophyta</taxon>
        <taxon>Magnoliopsida</taxon>
        <taxon>eudicotyledons</taxon>
        <taxon>Gunneridae</taxon>
        <taxon>Pentapetalae</taxon>
        <taxon>asterids</taxon>
        <taxon>lamiids</taxon>
        <taxon>Solanales</taxon>
        <taxon>Solanaceae</taxon>
        <taxon>Solanoideae</taxon>
        <taxon>Hyoscyameae</taxon>
        <taxon>Anisodus</taxon>
    </lineage>
</organism>
<dbReference type="EMBL" id="JAJAGQ010000014">
    <property type="protein sequence ID" value="KAJ8542830.1"/>
    <property type="molecule type" value="Genomic_DNA"/>
</dbReference>
<protein>
    <submittedName>
        <fullName evidence="1">Uncharacterized protein</fullName>
    </submittedName>
</protein>
<reference evidence="2" key="1">
    <citation type="journal article" date="2023" name="Proc. Natl. Acad. Sci. U.S.A.">
        <title>Genomic and structural basis for evolution of tropane alkaloid biosynthesis.</title>
        <authorList>
            <person name="Wanga Y.-J."/>
            <person name="Taina T."/>
            <person name="Yua J.-Y."/>
            <person name="Lia J."/>
            <person name="Xua B."/>
            <person name="Chenc J."/>
            <person name="D'Auriad J.C."/>
            <person name="Huanga J.-P."/>
            <person name="Huanga S.-X."/>
        </authorList>
    </citation>
    <scope>NUCLEOTIDE SEQUENCE [LARGE SCALE GENOMIC DNA]</scope>
    <source>
        <strain evidence="2">cv. KIB-2019</strain>
    </source>
</reference>
<dbReference type="OrthoDB" id="10613898at2759"/>
<name>A0A9Q1LQS0_9SOLA</name>
<keyword evidence="2" id="KW-1185">Reference proteome</keyword>